<dbReference type="AlphaFoldDB" id="A0A2P5Z959"/>
<comment type="caution">
    <text evidence="7">The sequence shown here is derived from an EMBL/GenBank/DDBJ whole genome shotgun (WGS) entry which is preliminary data.</text>
</comment>
<dbReference type="PANTHER" id="PTHR43806">
    <property type="entry name" value="PEPTIDASE S8"/>
    <property type="match status" value="1"/>
</dbReference>
<evidence type="ECO:0000256" key="4">
    <source>
        <dbReference type="ARBA" id="ARBA00022825"/>
    </source>
</evidence>
<evidence type="ECO:0000313" key="8">
    <source>
        <dbReference type="Proteomes" id="UP000247346"/>
    </source>
</evidence>
<dbReference type="InterPro" id="IPR008979">
    <property type="entry name" value="Galactose-bd-like_sf"/>
</dbReference>
<feature type="domain" description="Peptidase S8/S53" evidence="6">
    <location>
        <begin position="212"/>
        <end position="424"/>
    </location>
</feature>
<dbReference type="InterPro" id="IPR023828">
    <property type="entry name" value="Peptidase_S8_Ser-AS"/>
</dbReference>
<dbReference type="SUPFAM" id="SSF52743">
    <property type="entry name" value="Subtilisin-like"/>
    <property type="match status" value="1"/>
</dbReference>
<keyword evidence="5" id="KW-0732">Signal</keyword>
<dbReference type="Pfam" id="PF00082">
    <property type="entry name" value="Peptidase_S8"/>
    <property type="match status" value="1"/>
</dbReference>
<evidence type="ECO:0000256" key="1">
    <source>
        <dbReference type="ARBA" id="ARBA00011073"/>
    </source>
</evidence>
<protein>
    <recommendedName>
        <fullName evidence="6">Peptidase S8/S53 domain-containing protein</fullName>
    </recommendedName>
</protein>
<dbReference type="EMBL" id="MDEK01000001">
    <property type="protein sequence ID" value="PPU85137.1"/>
    <property type="molecule type" value="Genomic_DNA"/>
</dbReference>
<sequence>MKKTSTELLLAALLASLAVASAHAQPQAAGGGKFPARRMLQEATMPRTDTQGRRLYAIDLNPFVLQETTRLYAKSRPSDYRTLDPAIRAHENSTGMVHFADQIAQLPGVKIERVLSTVSSTVYAWMPERTAAQLLKADWVVSVRGVEAAHATFSAAGDIVNGGEITSWALPYTQTNDGFTTSNPAYLLDAVLDNPPHSELNVVYRQDFPTLSPNPLHSTATAGLIGARQNGQLVRGVNPGQPIKAFGLADLNESTVATALDAAVRYAEASGEFAVLNMSFNQSPGGTYNPFNASNRWGRRMRAASNRFFITQSAGNAYTVGLSPLEQDACKVAFGYVDPQTQQGSARDMDGIVVVGGLQRDGARFGGAQNSDRWGGYAKGSTVGPCIEAWAPAHEITNLIYDGGTEAVSGTSFAAPIVAAIASRYGNTQTRPIEREAYIKAGLSNTGYSEAGLPLRKVQYVAPSSLNLIKRLPIIGATSPTNSDNLASLYDGRFFSDTDYWNARTNWGSVTVNLGQMRKVTGVRITVRTAASETAGTPQPIDFAVSAGRHGAVFGGSSSPGPVYFDNPQYYTEPDQSDVAPVYIALDGSVSQYLKIEANNLYSWLAYSEIEVYGE</sequence>
<feature type="signal peptide" evidence="5">
    <location>
        <begin position="1"/>
        <end position="24"/>
    </location>
</feature>
<keyword evidence="2" id="KW-0645">Protease</keyword>
<comment type="similarity">
    <text evidence="1">Belongs to the peptidase S8 family.</text>
</comment>
<evidence type="ECO:0000313" key="7">
    <source>
        <dbReference type="EMBL" id="PPU85137.1"/>
    </source>
</evidence>
<evidence type="ECO:0000256" key="2">
    <source>
        <dbReference type="ARBA" id="ARBA00022670"/>
    </source>
</evidence>
<dbReference type="GeneID" id="93879821"/>
<evidence type="ECO:0000256" key="5">
    <source>
        <dbReference type="SAM" id="SignalP"/>
    </source>
</evidence>
<evidence type="ECO:0000256" key="3">
    <source>
        <dbReference type="ARBA" id="ARBA00022801"/>
    </source>
</evidence>
<dbReference type="CDD" id="cd00306">
    <property type="entry name" value="Peptidases_S8_S53"/>
    <property type="match status" value="1"/>
</dbReference>
<dbReference type="PANTHER" id="PTHR43806:SF58">
    <property type="entry name" value="ALKALINE PROTEASE 1-RELATED"/>
    <property type="match status" value="1"/>
</dbReference>
<dbReference type="Gene3D" id="3.40.50.200">
    <property type="entry name" value="Peptidase S8/S53 domain"/>
    <property type="match status" value="1"/>
</dbReference>
<keyword evidence="4" id="KW-0720">Serine protease</keyword>
<dbReference type="Gene3D" id="2.60.120.260">
    <property type="entry name" value="Galactose-binding domain-like"/>
    <property type="match status" value="1"/>
</dbReference>
<dbReference type="OrthoDB" id="9798386at2"/>
<dbReference type="RefSeq" id="WP_010344070.1">
    <property type="nucleotide sequence ID" value="NZ_CP132343.1"/>
</dbReference>
<keyword evidence="3" id="KW-0378">Hydrolase</keyword>
<gene>
    <name evidence="7" type="ORF">XsacCFBP4641_00640</name>
</gene>
<proteinExistence type="inferred from homology"/>
<organism evidence="7 8">
    <name type="scientific">Xanthomonas sacchari</name>
    <dbReference type="NCBI Taxonomy" id="56458"/>
    <lineage>
        <taxon>Bacteria</taxon>
        <taxon>Pseudomonadati</taxon>
        <taxon>Pseudomonadota</taxon>
        <taxon>Gammaproteobacteria</taxon>
        <taxon>Lysobacterales</taxon>
        <taxon>Lysobacteraceae</taxon>
        <taxon>Xanthomonas</taxon>
    </lineage>
</organism>
<evidence type="ECO:0000259" key="6">
    <source>
        <dbReference type="Pfam" id="PF00082"/>
    </source>
</evidence>
<accession>A0A2P5Z959</accession>
<dbReference type="GO" id="GO:0006508">
    <property type="term" value="P:proteolysis"/>
    <property type="evidence" value="ECO:0007669"/>
    <property type="project" value="UniProtKB-KW"/>
</dbReference>
<dbReference type="GO" id="GO:0005615">
    <property type="term" value="C:extracellular space"/>
    <property type="evidence" value="ECO:0007669"/>
    <property type="project" value="TreeGrafter"/>
</dbReference>
<reference evidence="7 8" key="1">
    <citation type="submission" date="2016-08" db="EMBL/GenBank/DDBJ databases">
        <authorList>
            <person name="Seilhamer J.J."/>
        </authorList>
    </citation>
    <scope>NUCLEOTIDE SEQUENCE [LARGE SCALE GENOMIC DNA]</scope>
    <source>
        <strain evidence="7 8">CFBP4641</strain>
    </source>
</reference>
<dbReference type="InterPro" id="IPR050131">
    <property type="entry name" value="Peptidase_S8_subtilisin-like"/>
</dbReference>
<dbReference type="SUPFAM" id="SSF49785">
    <property type="entry name" value="Galactose-binding domain-like"/>
    <property type="match status" value="1"/>
</dbReference>
<dbReference type="Proteomes" id="UP000247346">
    <property type="component" value="Unassembled WGS sequence"/>
</dbReference>
<name>A0A2P5Z959_9XANT</name>
<feature type="chain" id="PRO_5015197094" description="Peptidase S8/S53 domain-containing protein" evidence="5">
    <location>
        <begin position="25"/>
        <end position="615"/>
    </location>
</feature>
<dbReference type="InterPro" id="IPR000209">
    <property type="entry name" value="Peptidase_S8/S53_dom"/>
</dbReference>
<dbReference type="GO" id="GO:0004252">
    <property type="term" value="F:serine-type endopeptidase activity"/>
    <property type="evidence" value="ECO:0007669"/>
    <property type="project" value="InterPro"/>
</dbReference>
<dbReference type="InterPro" id="IPR036852">
    <property type="entry name" value="Peptidase_S8/S53_dom_sf"/>
</dbReference>
<dbReference type="PROSITE" id="PS00138">
    <property type="entry name" value="SUBTILASE_SER"/>
    <property type="match status" value="1"/>
</dbReference>